<evidence type="ECO:0000313" key="2">
    <source>
        <dbReference type="Proteomes" id="UP001378592"/>
    </source>
</evidence>
<evidence type="ECO:0000313" key="1">
    <source>
        <dbReference type="EMBL" id="KAK7872529.1"/>
    </source>
</evidence>
<dbReference type="EMBL" id="JAZDUA010000023">
    <property type="protein sequence ID" value="KAK7872529.1"/>
    <property type="molecule type" value="Genomic_DNA"/>
</dbReference>
<organism evidence="1 2">
    <name type="scientific">Gryllus longicercus</name>
    <dbReference type="NCBI Taxonomy" id="2509291"/>
    <lineage>
        <taxon>Eukaryota</taxon>
        <taxon>Metazoa</taxon>
        <taxon>Ecdysozoa</taxon>
        <taxon>Arthropoda</taxon>
        <taxon>Hexapoda</taxon>
        <taxon>Insecta</taxon>
        <taxon>Pterygota</taxon>
        <taxon>Neoptera</taxon>
        <taxon>Polyneoptera</taxon>
        <taxon>Orthoptera</taxon>
        <taxon>Ensifera</taxon>
        <taxon>Gryllidea</taxon>
        <taxon>Grylloidea</taxon>
        <taxon>Gryllidae</taxon>
        <taxon>Gryllinae</taxon>
        <taxon>Gryllus</taxon>
    </lineage>
</organism>
<protein>
    <submittedName>
        <fullName evidence="1">Uncharacterized protein</fullName>
    </submittedName>
</protein>
<gene>
    <name evidence="1" type="ORF">R5R35_013765</name>
</gene>
<keyword evidence="2" id="KW-1185">Reference proteome</keyword>
<proteinExistence type="predicted"/>
<accession>A0AAN9WIT2</accession>
<dbReference type="AlphaFoldDB" id="A0AAN9WIT2"/>
<name>A0AAN9WIT2_9ORTH</name>
<comment type="caution">
    <text evidence="1">The sequence shown here is derived from an EMBL/GenBank/DDBJ whole genome shotgun (WGS) entry which is preliminary data.</text>
</comment>
<reference evidence="1 2" key="1">
    <citation type="submission" date="2024-03" db="EMBL/GenBank/DDBJ databases">
        <title>The genome assembly and annotation of the cricket Gryllus longicercus Weissman &amp; Gray.</title>
        <authorList>
            <person name="Szrajer S."/>
            <person name="Gray D."/>
            <person name="Ylla G."/>
        </authorList>
    </citation>
    <scope>NUCLEOTIDE SEQUENCE [LARGE SCALE GENOMIC DNA]</scope>
    <source>
        <strain evidence="1">DAG 2021-001</strain>
        <tissue evidence="1">Whole body minus gut</tissue>
    </source>
</reference>
<dbReference type="Proteomes" id="UP001378592">
    <property type="component" value="Unassembled WGS sequence"/>
</dbReference>
<sequence length="80" mass="9143">MAVQCYAEYEDFTESTESTEFTEFIDFSEFTEHADTTTETTTPKKTDFIGFPSPFITVSNMWMALATWVGDVLKFVGIFI</sequence>